<dbReference type="Pfam" id="PF20414">
    <property type="entry name" value="DUF6698"/>
    <property type="match status" value="1"/>
</dbReference>
<evidence type="ECO:0000313" key="2">
    <source>
        <dbReference type="EMBL" id="KDQ28844.1"/>
    </source>
</evidence>
<dbReference type="EMBL" id="KL198007">
    <property type="protein sequence ID" value="KDQ28844.1"/>
    <property type="molecule type" value="Genomic_DNA"/>
</dbReference>
<dbReference type="InterPro" id="IPR046521">
    <property type="entry name" value="DUF6698"/>
</dbReference>
<dbReference type="HOGENOM" id="CLU_799549_0_0_1"/>
<evidence type="ECO:0000256" key="1">
    <source>
        <dbReference type="SAM" id="MobiDB-lite"/>
    </source>
</evidence>
<feature type="region of interest" description="Disordered" evidence="1">
    <location>
        <begin position="305"/>
        <end position="347"/>
    </location>
</feature>
<proteinExistence type="predicted"/>
<dbReference type="STRING" id="1137138.A0A067NLS0"/>
<dbReference type="AlphaFoldDB" id="A0A067NLS0"/>
<feature type="compositionally biased region" description="Basic and acidic residues" evidence="1">
    <location>
        <begin position="318"/>
        <end position="329"/>
    </location>
</feature>
<name>A0A067NLS0_PLEO1</name>
<reference evidence="3" key="1">
    <citation type="journal article" date="2014" name="Proc. Natl. Acad. Sci. U.S.A.">
        <title>Extensive sampling of basidiomycete genomes demonstrates inadequacy of the white-rot/brown-rot paradigm for wood decay fungi.</title>
        <authorList>
            <person name="Riley R."/>
            <person name="Salamov A.A."/>
            <person name="Brown D.W."/>
            <person name="Nagy L.G."/>
            <person name="Floudas D."/>
            <person name="Held B.W."/>
            <person name="Levasseur A."/>
            <person name="Lombard V."/>
            <person name="Morin E."/>
            <person name="Otillar R."/>
            <person name="Lindquist E.A."/>
            <person name="Sun H."/>
            <person name="LaButti K.M."/>
            <person name="Schmutz J."/>
            <person name="Jabbour D."/>
            <person name="Luo H."/>
            <person name="Baker S.E."/>
            <person name="Pisabarro A.G."/>
            <person name="Walton J.D."/>
            <person name="Blanchette R.A."/>
            <person name="Henrissat B."/>
            <person name="Martin F."/>
            <person name="Cullen D."/>
            <person name="Hibbett D.S."/>
            <person name="Grigoriev I.V."/>
        </authorList>
    </citation>
    <scope>NUCLEOTIDE SEQUENCE [LARGE SCALE GENOMIC DNA]</scope>
    <source>
        <strain evidence="3">PC15</strain>
    </source>
</reference>
<dbReference type="InParanoid" id="A0A067NLS0"/>
<sequence>MSTSPQGSNAAQQHLEQIIRGLRDHQSLGKRKRSSHTVQTEITIDREAVEAAKRYLNKIGKAISRLANPFRTLNGSGGARLPGFQSLIDEFQKNEYGTQWESLLQELSHMSGICRSNDTSSLKKCPRLLLSDVDPTPPELQSIDKSSRGFNSPVCAKFLCPIKYANDPGAIQRIKDGSIKVRASSWPSFVYEEESYDPDNMDRHASYLHKSYHCNKASSEANVCGCNTRKLGITQVTPNMIAYAAVQTCVMLSAASSWTNEDGDFVLSIFYDRIINLFHDDEGGEWTQQTLAWWNRQVFPGVEAVSDENDKEEEEEDLRLKHQRLERANRTQPGIRADGGPQTEGEA</sequence>
<feature type="compositionally biased region" description="Acidic residues" evidence="1">
    <location>
        <begin position="305"/>
        <end position="317"/>
    </location>
</feature>
<gene>
    <name evidence="2" type="ORF">PLEOSDRAFT_1102883</name>
</gene>
<organism evidence="2 3">
    <name type="scientific">Pleurotus ostreatus (strain PC15)</name>
    <name type="common">Oyster mushroom</name>
    <dbReference type="NCBI Taxonomy" id="1137138"/>
    <lineage>
        <taxon>Eukaryota</taxon>
        <taxon>Fungi</taxon>
        <taxon>Dikarya</taxon>
        <taxon>Basidiomycota</taxon>
        <taxon>Agaricomycotina</taxon>
        <taxon>Agaricomycetes</taxon>
        <taxon>Agaricomycetidae</taxon>
        <taxon>Agaricales</taxon>
        <taxon>Pleurotineae</taxon>
        <taxon>Pleurotaceae</taxon>
        <taxon>Pleurotus</taxon>
    </lineage>
</organism>
<evidence type="ECO:0000313" key="3">
    <source>
        <dbReference type="Proteomes" id="UP000027073"/>
    </source>
</evidence>
<dbReference type="VEuPathDB" id="FungiDB:PLEOSDRAFT_1102883"/>
<dbReference type="OrthoDB" id="3220614at2759"/>
<protein>
    <submittedName>
        <fullName evidence="2">Uncharacterized protein</fullName>
    </submittedName>
</protein>
<accession>A0A067NLS0</accession>
<dbReference type="Proteomes" id="UP000027073">
    <property type="component" value="Unassembled WGS sequence"/>
</dbReference>